<organism evidence="1 2">
    <name type="scientific">Brevibacillus choshinensis</name>
    <dbReference type="NCBI Taxonomy" id="54911"/>
    <lineage>
        <taxon>Bacteria</taxon>
        <taxon>Bacillati</taxon>
        <taxon>Bacillota</taxon>
        <taxon>Bacilli</taxon>
        <taxon>Bacillales</taxon>
        <taxon>Paenibacillaceae</taxon>
        <taxon>Brevibacillus</taxon>
    </lineage>
</organism>
<name>A0ABR5N159_BRECH</name>
<dbReference type="SUPFAM" id="SSF52540">
    <property type="entry name" value="P-loop containing nucleoside triphosphate hydrolases"/>
    <property type="match status" value="1"/>
</dbReference>
<evidence type="ECO:0000313" key="1">
    <source>
        <dbReference type="EMBL" id="KQL43996.1"/>
    </source>
</evidence>
<dbReference type="Gene3D" id="3.40.50.300">
    <property type="entry name" value="P-loop containing nucleotide triphosphate hydrolases"/>
    <property type="match status" value="1"/>
</dbReference>
<dbReference type="InterPro" id="IPR027417">
    <property type="entry name" value="P-loop_NTPase"/>
</dbReference>
<dbReference type="Pfam" id="PF13238">
    <property type="entry name" value="AAA_18"/>
    <property type="match status" value="1"/>
</dbReference>
<keyword evidence="2" id="KW-1185">Reference proteome</keyword>
<dbReference type="Proteomes" id="UP000051063">
    <property type="component" value="Unassembled WGS sequence"/>
</dbReference>
<comment type="caution">
    <text evidence="1">The sequence shown here is derived from an EMBL/GenBank/DDBJ whole genome shotgun (WGS) entry which is preliminary data.</text>
</comment>
<sequence length="183" mass="21417">MIIMINGAFGSGKTSTAQMLQPLVTNSMIFDPEEIGLMIRKIIPEEVRHIHEQTDDFQDIELWKILTVKVAGEVKKKYQKHLIVPMTLYKEENFNYIYNGLKELDEELYHFCLIASEDTIYNRLVKRGDTVGGWSFQRTAKCVEAFRKDIYQEHLITDHLKTTEIIDIILKRINNNYKCNSTK</sequence>
<protein>
    <submittedName>
        <fullName evidence="1">Tunicamycin resistance protein</fullName>
    </submittedName>
</protein>
<dbReference type="EMBL" id="LJJB01000013">
    <property type="protein sequence ID" value="KQL43996.1"/>
    <property type="molecule type" value="Genomic_DNA"/>
</dbReference>
<accession>A0ABR5N159</accession>
<evidence type="ECO:0000313" key="2">
    <source>
        <dbReference type="Proteomes" id="UP000051063"/>
    </source>
</evidence>
<proteinExistence type="predicted"/>
<reference evidence="1 2" key="1">
    <citation type="submission" date="2015-09" db="EMBL/GenBank/DDBJ databases">
        <title>Genome sequencing project for genomic taxonomy and phylogenomics of Bacillus-like bacteria.</title>
        <authorList>
            <person name="Liu B."/>
            <person name="Wang J."/>
            <person name="Zhu Y."/>
            <person name="Liu G."/>
            <person name="Chen Q."/>
            <person name="Chen Z."/>
            <person name="Lan J."/>
            <person name="Che J."/>
            <person name="Ge C."/>
            <person name="Shi H."/>
            <person name="Pan Z."/>
            <person name="Liu X."/>
        </authorList>
    </citation>
    <scope>NUCLEOTIDE SEQUENCE [LARGE SCALE GENOMIC DNA]</scope>
    <source>
        <strain evidence="1 2">DSM 8552</strain>
    </source>
</reference>
<gene>
    <name evidence="1" type="ORF">AN963_21360</name>
</gene>